<gene>
    <name evidence="2" type="ORF">CUT44_26125</name>
</gene>
<keyword evidence="3" id="KW-1185">Reference proteome</keyword>
<dbReference type="Proteomes" id="UP000230407">
    <property type="component" value="Unassembled WGS sequence"/>
</dbReference>
<keyword evidence="1" id="KW-0472">Membrane</keyword>
<evidence type="ECO:0000313" key="2">
    <source>
        <dbReference type="EMBL" id="PJE95117.1"/>
    </source>
</evidence>
<dbReference type="AlphaFoldDB" id="A0A2M8LT32"/>
<dbReference type="EMBL" id="PGGW01000067">
    <property type="protein sequence ID" value="PJE95117.1"/>
    <property type="molecule type" value="Genomic_DNA"/>
</dbReference>
<evidence type="ECO:0000256" key="1">
    <source>
        <dbReference type="SAM" id="Phobius"/>
    </source>
</evidence>
<comment type="caution">
    <text evidence="2">The sequence shown here is derived from an EMBL/GenBank/DDBJ whole genome shotgun (WGS) entry which is preliminary data.</text>
</comment>
<keyword evidence="1" id="KW-0812">Transmembrane</keyword>
<feature type="transmembrane region" description="Helical" evidence="1">
    <location>
        <begin position="51"/>
        <end position="70"/>
    </location>
</feature>
<dbReference type="RefSeq" id="WP_100204369.1">
    <property type="nucleotide sequence ID" value="NZ_PGGW01000067.1"/>
</dbReference>
<organism evidence="2 3">
    <name type="scientific">Streptomyces carminius</name>
    <dbReference type="NCBI Taxonomy" id="2665496"/>
    <lineage>
        <taxon>Bacteria</taxon>
        <taxon>Bacillati</taxon>
        <taxon>Actinomycetota</taxon>
        <taxon>Actinomycetes</taxon>
        <taxon>Kitasatosporales</taxon>
        <taxon>Streptomycetaceae</taxon>
        <taxon>Streptomyces</taxon>
    </lineage>
</organism>
<keyword evidence="1" id="KW-1133">Transmembrane helix</keyword>
<proteinExistence type="predicted"/>
<sequence length="141" mass="14592">MTDTTDAHPPAGTAGTTPGVVTGRPLAWLRAEALATGLAGLAVFAATGQPWWLVPALLLVPDLFMLGYLAGPRAGAWVYNLAHSAPLPLALLAAGLGWDVTALTVAGAIGLAHIGLDRVIKAGLKYDHGFAITHLGVWERR</sequence>
<reference evidence="2 3" key="1">
    <citation type="submission" date="2017-11" db="EMBL/GenBank/DDBJ databases">
        <title>Streptomyces carmine sp. nov., a novel actinomycete isolated from Sophora alopecuroides in Xinjiang, China.</title>
        <authorList>
            <person name="Wang Y."/>
            <person name="Luo X."/>
            <person name="Wan C."/>
            <person name="Zhang L."/>
        </authorList>
    </citation>
    <scope>NUCLEOTIDE SEQUENCE [LARGE SCALE GENOMIC DNA]</scope>
    <source>
        <strain evidence="2 3">TRM SA0054</strain>
    </source>
</reference>
<dbReference type="InterPro" id="IPR025356">
    <property type="entry name" value="DUF4260"/>
</dbReference>
<protein>
    <submittedName>
        <fullName evidence="2">DUF4260 domain-containing protein</fullName>
    </submittedName>
</protein>
<feature type="transmembrane region" description="Helical" evidence="1">
    <location>
        <begin position="90"/>
        <end position="116"/>
    </location>
</feature>
<name>A0A2M8LT32_9ACTN</name>
<feature type="transmembrane region" description="Helical" evidence="1">
    <location>
        <begin position="27"/>
        <end position="44"/>
    </location>
</feature>
<evidence type="ECO:0000313" key="3">
    <source>
        <dbReference type="Proteomes" id="UP000230407"/>
    </source>
</evidence>
<dbReference type="Pfam" id="PF14079">
    <property type="entry name" value="DUF4260"/>
    <property type="match status" value="1"/>
</dbReference>
<accession>A0A2M8LT32</accession>